<evidence type="ECO:0000256" key="1">
    <source>
        <dbReference type="SAM" id="Coils"/>
    </source>
</evidence>
<feature type="compositionally biased region" description="Polar residues" evidence="2">
    <location>
        <begin position="1097"/>
        <end position="1112"/>
    </location>
</feature>
<reference evidence="3 4" key="1">
    <citation type="submission" date="2024-10" db="EMBL/GenBank/DDBJ databases">
        <authorList>
            <person name="Ratan Roy A."/>
            <person name="Morales Sandoval P.H."/>
            <person name="De Los Santos Villalobos S."/>
            <person name="Chakraborty S."/>
            <person name="Mukherjee J."/>
        </authorList>
    </citation>
    <scope>NUCLEOTIDE SEQUENCE [LARGE SCALE GENOMIC DNA]</scope>
    <source>
        <strain evidence="3 4">S1</strain>
    </source>
</reference>
<proteinExistence type="predicted"/>
<dbReference type="EMBL" id="JBHZOL010000044">
    <property type="protein sequence ID" value="MFE4105956.1"/>
    <property type="molecule type" value="Genomic_DNA"/>
</dbReference>
<name>A0ABW6ICR9_9CYAN</name>
<protein>
    <recommendedName>
        <fullName evidence="5">DUF2357 domain-containing protein</fullName>
    </recommendedName>
</protein>
<comment type="caution">
    <text evidence="3">The sequence shown here is derived from an EMBL/GenBank/DDBJ whole genome shotgun (WGS) entry which is preliminary data.</text>
</comment>
<organism evidence="3 4">
    <name type="scientific">Almyronema epifaneia S1</name>
    <dbReference type="NCBI Taxonomy" id="2991925"/>
    <lineage>
        <taxon>Bacteria</taxon>
        <taxon>Bacillati</taxon>
        <taxon>Cyanobacteriota</taxon>
        <taxon>Cyanophyceae</taxon>
        <taxon>Nodosilineales</taxon>
        <taxon>Nodosilineaceae</taxon>
        <taxon>Almyronema</taxon>
        <taxon>Almyronema epifaneia</taxon>
    </lineage>
</organism>
<evidence type="ECO:0000313" key="4">
    <source>
        <dbReference type="Proteomes" id="UP001600165"/>
    </source>
</evidence>
<keyword evidence="4" id="KW-1185">Reference proteome</keyword>
<dbReference type="Proteomes" id="UP001600165">
    <property type="component" value="Unassembled WGS sequence"/>
</dbReference>
<feature type="region of interest" description="Disordered" evidence="2">
    <location>
        <begin position="1049"/>
        <end position="1126"/>
    </location>
</feature>
<evidence type="ECO:0000256" key="2">
    <source>
        <dbReference type="SAM" id="MobiDB-lite"/>
    </source>
</evidence>
<feature type="compositionally biased region" description="Basic and acidic residues" evidence="2">
    <location>
        <begin position="1049"/>
        <end position="1061"/>
    </location>
</feature>
<evidence type="ECO:0000313" key="3">
    <source>
        <dbReference type="EMBL" id="MFE4105956.1"/>
    </source>
</evidence>
<dbReference type="RefSeq" id="WP_377963245.1">
    <property type="nucleotide sequence ID" value="NZ_JBHZOL010000044.1"/>
</dbReference>
<feature type="coiled-coil region" evidence="1">
    <location>
        <begin position="855"/>
        <end position="906"/>
    </location>
</feature>
<evidence type="ECO:0008006" key="5">
    <source>
        <dbReference type="Google" id="ProtNLM"/>
    </source>
</evidence>
<sequence length="1126" mass="129595">MSQLRSIDNIILKVTRSYQERGSDEVVFRIHKDRREIVQNNPFFPRDDEYYRISLSGVAQGKLPYRISELSSESFIDLLIDYEVRCPNLENAKTVVLTLQGAFPLETLEQNIKIWIDQFVAGSIQRYVSDLDACFAGIRSIQEDIRRKVGSGFGLDFKSKVTIAGISQFNAFTIQASGLDCSIKDFSSGKQRKITLDYQATCAPHNIEKAVLTLYNSASVKETLNAKVKQWVNEFAQDKTAIYVIENFDLEVGNLKLKLREKAKAEVGLDFEARLSSDFQERHNINPEALKPYKTGAISIPLRLKDYDQELELQIEAILEVDQRYIEQAFNLRGREFLLLNSITPAVEAFFQQISLRQFCIELQSTVRARLEETLNNQVLAPKGRRLGYFSLYSQSIDEIRDRFNLTPFLEIQRHLVECSLQDSVELIQVRNFISLELFDLSRYRAAVASRLIPLDASGKPDLERWVKQRLEREIKAILPNEKFYNLLREFEPIVSSKQSGVSNAIISVKQPDAESKRYSQKIFDALKAAAQEIGYVVTRLISEPELKVREKFALQEFEFLQLRDFEIRCPVKGFKEIRVNNTLYLQIVDVWKYSLAVKTKQIPLTYADGKPNLKEWAKFQIERIVRNLLLETEYVSLIPESGLEAYSAAVLERIRSAADEIGYEVINILSIPEVEESQRLRETFTVETGEKEYSTKDAYCPVKLRTTVEMRIDKPEEIGERLKRISETPLNDQIRNRIDAAISRTLRDMEPERFFMRFDIFNSEEGETKSVEALLREAIAEELKAHFKAEIISISPILIDTDLKKLFDALQGAENTDFEFEFEPIGDGEQVRIFGAFQVRSVAENDWNKFRAKFRGALNKREDLLKLIEELEQRRKDYEKEVGSNPKREEDISRLRKQIQALQNEACGIDLIRRNIEADCRSIFHRRSINEFRYASKLDWLHVQNVMNTWLQEDAGSTKDLYGLIVQVSRVDGDVTETEEGKADKQREIGGIREELALIDVQIKELNQQVLDRTKEITSSPRAMRDIKTLKEYIQELKGQKRELTQELDSAKQSKQDRQIKGGSIPLLRDIPSRRMLAPGDQAVKQPSEASPHPPQSNAAPQPTSSQTEDQPITIDTDAKPIQDD</sequence>
<accession>A0ABW6ICR9</accession>
<keyword evidence="1" id="KW-0175">Coiled coil</keyword>
<gene>
    <name evidence="3" type="ORF">ACFVKH_06695</name>
</gene>